<proteinExistence type="predicted"/>
<dbReference type="InterPro" id="IPR010697">
    <property type="entry name" value="YspA"/>
</dbReference>
<keyword evidence="2" id="KW-1185">Reference proteome</keyword>
<dbReference type="EMBL" id="MKIQ01000027">
    <property type="protein sequence ID" value="OFI46802.1"/>
    <property type="molecule type" value="Genomic_DNA"/>
</dbReference>
<dbReference type="Gene3D" id="3.40.50.450">
    <property type="match status" value="1"/>
</dbReference>
<dbReference type="Proteomes" id="UP000177273">
    <property type="component" value="Unassembled WGS sequence"/>
</dbReference>
<evidence type="ECO:0000313" key="1">
    <source>
        <dbReference type="EMBL" id="OFI46802.1"/>
    </source>
</evidence>
<protein>
    <submittedName>
        <fullName evidence="1">Uncharacterized protein</fullName>
    </submittedName>
</protein>
<gene>
    <name evidence="1" type="ORF">BG262_03125</name>
</gene>
<dbReference type="AlphaFoldDB" id="A0A9Q5JG60"/>
<dbReference type="PIRSF" id="PIRSF021290">
    <property type="entry name" value="DUF1273"/>
    <property type="match status" value="1"/>
</dbReference>
<dbReference type="PANTHER" id="PTHR38440:SF1">
    <property type="entry name" value="UPF0398 PROTEIN SPR0331"/>
    <property type="match status" value="1"/>
</dbReference>
<comment type="caution">
    <text evidence="1">The sequence shown here is derived from an EMBL/GenBank/DDBJ whole genome shotgun (WGS) entry which is preliminary data.</text>
</comment>
<dbReference type="Pfam" id="PF06908">
    <property type="entry name" value="YpsA"/>
    <property type="match status" value="1"/>
</dbReference>
<dbReference type="OrthoDB" id="2301957at2"/>
<dbReference type="SUPFAM" id="SSF102405">
    <property type="entry name" value="MCP/YpsA-like"/>
    <property type="match status" value="1"/>
</dbReference>
<accession>A0A9Q5JG60</accession>
<organism evidence="1 2">
    <name type="scientific">Floricoccus penangensis</name>
    <dbReference type="NCBI Taxonomy" id="1859475"/>
    <lineage>
        <taxon>Bacteria</taxon>
        <taxon>Bacillati</taxon>
        <taxon>Bacillota</taxon>
        <taxon>Bacilli</taxon>
        <taxon>Lactobacillales</taxon>
        <taxon>Streptococcaceae</taxon>
        <taxon>Floricoccus</taxon>
    </lineage>
</organism>
<name>A0A9Q5JG60_9LACT</name>
<dbReference type="RefSeq" id="WP_070787935.1">
    <property type="nucleotide sequence ID" value="NZ_MKIQ01000027.1"/>
</dbReference>
<evidence type="ECO:0000313" key="2">
    <source>
        <dbReference type="Proteomes" id="UP000177273"/>
    </source>
</evidence>
<dbReference type="PANTHER" id="PTHR38440">
    <property type="entry name" value="UPF0398 PROTEIN YPSA"/>
    <property type="match status" value="1"/>
</dbReference>
<dbReference type="NCBIfam" id="NF010181">
    <property type="entry name" value="PRK13660.1"/>
    <property type="match status" value="1"/>
</dbReference>
<reference evidence="2" key="1">
    <citation type="submission" date="2016-09" db="EMBL/GenBank/DDBJ databases">
        <title>Draft genome sequence of a novel species of the family Streptococcaceae isolated from flowers.</title>
        <authorList>
            <person name="Chuah L.-O."/>
            <person name="Yap K.-P."/>
            <person name="Thong K.L."/>
            <person name="Liong M.T."/>
            <person name="Ahmad R."/>
            <person name="Rusul G."/>
        </authorList>
    </citation>
    <scope>NUCLEOTIDE SEQUENCE [LARGE SCALE GENOMIC DNA]</scope>
    <source>
        <strain evidence="2">HibF3</strain>
    </source>
</reference>
<sequence>MKSLLICGYKDYELAIFKSSDPRITVIKKDIKKHLLKFIDEGLEWLIFSGNKGFEFWAYEVANELKGDYNLQLAVIFNFKTHGENWNEEGKMIISEYLKADFVQYAYDKYENPGQFKEYNRFLLNHTDGCFYFYDQEHETNFKYLLKMVQEKEDYESFGIDFEELEEFSRELNDDYSS</sequence>